<gene>
    <name evidence="1" type="ORF">Taro_018315</name>
</gene>
<dbReference type="EMBL" id="NMUH01000850">
    <property type="protein sequence ID" value="MQL85790.1"/>
    <property type="molecule type" value="Genomic_DNA"/>
</dbReference>
<keyword evidence="2" id="KW-1185">Reference proteome</keyword>
<evidence type="ECO:0000313" key="1">
    <source>
        <dbReference type="EMBL" id="MQL85790.1"/>
    </source>
</evidence>
<evidence type="ECO:0000313" key="2">
    <source>
        <dbReference type="Proteomes" id="UP000652761"/>
    </source>
</evidence>
<comment type="caution">
    <text evidence="1">The sequence shown here is derived from an EMBL/GenBank/DDBJ whole genome shotgun (WGS) entry which is preliminary data.</text>
</comment>
<dbReference type="AlphaFoldDB" id="A0A843UVU6"/>
<name>A0A843UVU6_COLES</name>
<proteinExistence type="predicted"/>
<feature type="non-terminal residue" evidence="1">
    <location>
        <position position="184"/>
    </location>
</feature>
<accession>A0A843UVU6</accession>
<protein>
    <submittedName>
        <fullName evidence="1">Uncharacterized protein</fullName>
    </submittedName>
</protein>
<dbReference type="Proteomes" id="UP000652761">
    <property type="component" value="Unassembled WGS sequence"/>
</dbReference>
<sequence>MACWAATVPLLPRVVFVAGLCVGVCPRAGFALRTFRYLCQLVVFRDSGFSVRSWFADNPVDGFVRASLLLGLSWLQASGSAWFYCAAPPVCPVWDAEGFGVLSWRRPDSPLSHCLSLHLFQSHIVVLCVGAQLCQAVVLYALCIFVAALSHPCAGTEARARLASRACGLRVTLLAASSGSLVSV</sequence>
<reference evidence="1" key="1">
    <citation type="submission" date="2017-07" db="EMBL/GenBank/DDBJ databases">
        <title>Taro Niue Genome Assembly and Annotation.</title>
        <authorList>
            <person name="Atibalentja N."/>
            <person name="Keating K."/>
            <person name="Fields C.J."/>
        </authorList>
    </citation>
    <scope>NUCLEOTIDE SEQUENCE</scope>
    <source>
        <strain evidence="1">Niue_2</strain>
        <tissue evidence="1">Leaf</tissue>
    </source>
</reference>
<organism evidence="1 2">
    <name type="scientific">Colocasia esculenta</name>
    <name type="common">Wild taro</name>
    <name type="synonym">Arum esculentum</name>
    <dbReference type="NCBI Taxonomy" id="4460"/>
    <lineage>
        <taxon>Eukaryota</taxon>
        <taxon>Viridiplantae</taxon>
        <taxon>Streptophyta</taxon>
        <taxon>Embryophyta</taxon>
        <taxon>Tracheophyta</taxon>
        <taxon>Spermatophyta</taxon>
        <taxon>Magnoliopsida</taxon>
        <taxon>Liliopsida</taxon>
        <taxon>Araceae</taxon>
        <taxon>Aroideae</taxon>
        <taxon>Colocasieae</taxon>
        <taxon>Colocasia</taxon>
    </lineage>
</organism>